<dbReference type="AlphaFoldDB" id="A0A0F9JGK7"/>
<comment type="caution">
    <text evidence="2">The sequence shown here is derived from an EMBL/GenBank/DDBJ whole genome shotgun (WGS) entry which is preliminary data.</text>
</comment>
<protein>
    <submittedName>
        <fullName evidence="2">Uncharacterized protein</fullName>
    </submittedName>
</protein>
<evidence type="ECO:0000313" key="2">
    <source>
        <dbReference type="EMBL" id="KKM04906.1"/>
    </source>
</evidence>
<name>A0A0F9JGK7_9ZZZZ</name>
<dbReference type="EMBL" id="LAZR01016345">
    <property type="protein sequence ID" value="KKM04906.1"/>
    <property type="molecule type" value="Genomic_DNA"/>
</dbReference>
<evidence type="ECO:0000256" key="1">
    <source>
        <dbReference type="SAM" id="Phobius"/>
    </source>
</evidence>
<feature type="transmembrane region" description="Helical" evidence="1">
    <location>
        <begin position="12"/>
        <end position="28"/>
    </location>
</feature>
<sequence>MFQLGKGTKIGGIIVIVFLFLVVAAIVYESPTESNTTDEEKTSGFGEPFLDSTMDTIKEKVVGTYIPPAPTP</sequence>
<accession>A0A0F9JGK7</accession>
<keyword evidence="1" id="KW-1133">Transmembrane helix</keyword>
<proteinExistence type="predicted"/>
<reference evidence="2" key="1">
    <citation type="journal article" date="2015" name="Nature">
        <title>Complex archaea that bridge the gap between prokaryotes and eukaryotes.</title>
        <authorList>
            <person name="Spang A."/>
            <person name="Saw J.H."/>
            <person name="Jorgensen S.L."/>
            <person name="Zaremba-Niedzwiedzka K."/>
            <person name="Martijn J."/>
            <person name="Lind A.E."/>
            <person name="van Eijk R."/>
            <person name="Schleper C."/>
            <person name="Guy L."/>
            <person name="Ettema T.J."/>
        </authorList>
    </citation>
    <scope>NUCLEOTIDE SEQUENCE</scope>
</reference>
<keyword evidence="1" id="KW-0472">Membrane</keyword>
<gene>
    <name evidence="2" type="ORF">LCGC14_1759510</name>
</gene>
<keyword evidence="1" id="KW-0812">Transmembrane</keyword>
<organism evidence="2">
    <name type="scientific">marine sediment metagenome</name>
    <dbReference type="NCBI Taxonomy" id="412755"/>
    <lineage>
        <taxon>unclassified sequences</taxon>
        <taxon>metagenomes</taxon>
        <taxon>ecological metagenomes</taxon>
    </lineage>
</organism>